<organism evidence="3 4">
    <name type="scientific">Kribbella deserti</name>
    <dbReference type="NCBI Taxonomy" id="1926257"/>
    <lineage>
        <taxon>Bacteria</taxon>
        <taxon>Bacillati</taxon>
        <taxon>Actinomycetota</taxon>
        <taxon>Actinomycetes</taxon>
        <taxon>Propionibacteriales</taxon>
        <taxon>Kribbellaceae</taxon>
        <taxon>Kribbella</taxon>
    </lineage>
</organism>
<dbReference type="InterPro" id="IPR000182">
    <property type="entry name" value="GNAT_dom"/>
</dbReference>
<dbReference type="RefSeq" id="WP_380043628.1">
    <property type="nucleotide sequence ID" value="NZ_JBHLTC010000001.1"/>
</dbReference>
<dbReference type="Gene3D" id="3.40.630.30">
    <property type="match status" value="1"/>
</dbReference>
<dbReference type="PROSITE" id="PS51186">
    <property type="entry name" value="GNAT"/>
    <property type="match status" value="1"/>
</dbReference>
<keyword evidence="3" id="KW-0012">Acyltransferase</keyword>
<dbReference type="SUPFAM" id="SSF55729">
    <property type="entry name" value="Acyl-CoA N-acyltransferases (Nat)"/>
    <property type="match status" value="1"/>
</dbReference>
<evidence type="ECO:0000313" key="3">
    <source>
        <dbReference type="EMBL" id="MFC0622950.1"/>
    </source>
</evidence>
<evidence type="ECO:0000313" key="4">
    <source>
        <dbReference type="Proteomes" id="UP001589890"/>
    </source>
</evidence>
<dbReference type="CDD" id="cd04301">
    <property type="entry name" value="NAT_SF"/>
    <property type="match status" value="1"/>
</dbReference>
<comment type="caution">
    <text evidence="3">The sequence shown here is derived from an EMBL/GenBank/DDBJ whole genome shotgun (WGS) entry which is preliminary data.</text>
</comment>
<dbReference type="EMBL" id="JBHLTC010000001">
    <property type="protein sequence ID" value="MFC0622950.1"/>
    <property type="molecule type" value="Genomic_DNA"/>
</dbReference>
<sequence>MQIRRIGRPGDLGWVVQAHGELYAREFGFDGRFEAVVLEVMASFARHDPEREAGWIAELDGQRVGCVLCVRGDDDETAKLRVLLVHPAGRGHGLGARLVDACLEFARSAGYRRMKLWTTDQQVVAQKIYTDRGFTLTAKHPNDTLGTPVVDLFYELDLTA</sequence>
<gene>
    <name evidence="3" type="ORF">ACFFGN_02690</name>
</gene>
<feature type="domain" description="N-acetyltransferase" evidence="2">
    <location>
        <begin position="1"/>
        <end position="159"/>
    </location>
</feature>
<dbReference type="GO" id="GO:0016746">
    <property type="term" value="F:acyltransferase activity"/>
    <property type="evidence" value="ECO:0007669"/>
    <property type="project" value="UniProtKB-KW"/>
</dbReference>
<dbReference type="InterPro" id="IPR050769">
    <property type="entry name" value="NAT_camello-type"/>
</dbReference>
<accession>A0ABV6QE86</accession>
<proteinExistence type="predicted"/>
<reference evidence="3 4" key="1">
    <citation type="submission" date="2024-09" db="EMBL/GenBank/DDBJ databases">
        <authorList>
            <person name="Sun Q."/>
            <person name="Mori K."/>
        </authorList>
    </citation>
    <scope>NUCLEOTIDE SEQUENCE [LARGE SCALE GENOMIC DNA]</scope>
    <source>
        <strain evidence="3 4">CGMCC 1.15906</strain>
    </source>
</reference>
<dbReference type="PANTHER" id="PTHR13947">
    <property type="entry name" value="GNAT FAMILY N-ACETYLTRANSFERASE"/>
    <property type="match status" value="1"/>
</dbReference>
<keyword evidence="1 3" id="KW-0808">Transferase</keyword>
<dbReference type="InterPro" id="IPR016181">
    <property type="entry name" value="Acyl_CoA_acyltransferase"/>
</dbReference>
<evidence type="ECO:0000259" key="2">
    <source>
        <dbReference type="PROSITE" id="PS51186"/>
    </source>
</evidence>
<protein>
    <submittedName>
        <fullName evidence="3">GNAT family N-acetyltransferase</fullName>
        <ecNumber evidence="3">2.3.-.-</ecNumber>
    </submittedName>
</protein>
<dbReference type="PANTHER" id="PTHR13947:SF37">
    <property type="entry name" value="LD18367P"/>
    <property type="match status" value="1"/>
</dbReference>
<dbReference type="EC" id="2.3.-.-" evidence="3"/>
<dbReference type="Pfam" id="PF00583">
    <property type="entry name" value="Acetyltransf_1"/>
    <property type="match status" value="1"/>
</dbReference>
<evidence type="ECO:0000256" key="1">
    <source>
        <dbReference type="ARBA" id="ARBA00022679"/>
    </source>
</evidence>
<dbReference type="Proteomes" id="UP001589890">
    <property type="component" value="Unassembled WGS sequence"/>
</dbReference>
<keyword evidence="4" id="KW-1185">Reference proteome</keyword>
<name>A0ABV6QE86_9ACTN</name>